<sequence>MLWLLAYLIVGMVYASLDIYSAVREAVKKDKEHGHIILMSSLFLVFLLAIFWPALLTMKIATWLNKKKESELK</sequence>
<keyword evidence="1" id="KW-0472">Membrane</keyword>
<feature type="transmembrane region" description="Helical" evidence="1">
    <location>
        <begin position="34"/>
        <end position="58"/>
    </location>
</feature>
<keyword evidence="1" id="KW-0812">Transmembrane</keyword>
<organism evidence="2 3">
    <name type="scientific">Bacillus thuringiensis</name>
    <dbReference type="NCBI Taxonomy" id="1428"/>
    <lineage>
        <taxon>Bacteria</taxon>
        <taxon>Bacillati</taxon>
        <taxon>Bacillota</taxon>
        <taxon>Bacilli</taxon>
        <taxon>Bacillales</taxon>
        <taxon>Bacillaceae</taxon>
        <taxon>Bacillus</taxon>
        <taxon>Bacillus cereus group</taxon>
    </lineage>
</organism>
<dbReference type="EMBL" id="SMDG01000001">
    <property type="protein sequence ID" value="TCW59771.1"/>
    <property type="molecule type" value="Genomic_DNA"/>
</dbReference>
<protein>
    <submittedName>
        <fullName evidence="2">Uncharacterized protein</fullName>
    </submittedName>
</protein>
<name>A0A4R4BKT7_BACTU</name>
<keyword evidence="1" id="KW-1133">Transmembrane helix</keyword>
<reference evidence="2 3" key="1">
    <citation type="submission" date="2019-03" db="EMBL/GenBank/DDBJ databases">
        <title>Above-ground endophytic microbial communities from plants in different locations in the United States.</title>
        <authorList>
            <person name="Frank C."/>
        </authorList>
    </citation>
    <scope>NUCLEOTIDE SEQUENCE [LARGE SCALE GENOMIC DNA]</scope>
    <source>
        <strain evidence="2 3">LP_2_YM</strain>
    </source>
</reference>
<dbReference type="RefSeq" id="WP_131931340.1">
    <property type="nucleotide sequence ID" value="NZ_SMDF01000001.1"/>
</dbReference>
<proteinExistence type="predicted"/>
<evidence type="ECO:0000313" key="2">
    <source>
        <dbReference type="EMBL" id="TCW59771.1"/>
    </source>
</evidence>
<gene>
    <name evidence="2" type="ORF">EC910_101401</name>
</gene>
<accession>A0A4R4BKT7</accession>
<comment type="caution">
    <text evidence="2">The sequence shown here is derived from an EMBL/GenBank/DDBJ whole genome shotgun (WGS) entry which is preliminary data.</text>
</comment>
<evidence type="ECO:0000256" key="1">
    <source>
        <dbReference type="SAM" id="Phobius"/>
    </source>
</evidence>
<dbReference type="Proteomes" id="UP000295285">
    <property type="component" value="Unassembled WGS sequence"/>
</dbReference>
<dbReference type="AlphaFoldDB" id="A0A4R4BKT7"/>
<evidence type="ECO:0000313" key="3">
    <source>
        <dbReference type="Proteomes" id="UP000295285"/>
    </source>
</evidence>